<dbReference type="AlphaFoldDB" id="A0A4Q5M266"/>
<dbReference type="RefSeq" id="WP_130020366.1">
    <property type="nucleotide sequence ID" value="NZ_SEWF01000008.1"/>
</dbReference>
<feature type="signal peptide" evidence="1">
    <location>
        <begin position="1"/>
        <end position="19"/>
    </location>
</feature>
<proteinExistence type="predicted"/>
<accession>A0A4Q5M266</accession>
<comment type="caution">
    <text evidence="2">The sequence shown here is derived from an EMBL/GenBank/DDBJ whole genome shotgun (WGS) entry which is preliminary data.</text>
</comment>
<evidence type="ECO:0000256" key="1">
    <source>
        <dbReference type="SAM" id="SignalP"/>
    </source>
</evidence>
<evidence type="ECO:0000313" key="2">
    <source>
        <dbReference type="EMBL" id="RYU96384.1"/>
    </source>
</evidence>
<protein>
    <submittedName>
        <fullName evidence="2">Uncharacterized protein</fullName>
    </submittedName>
</protein>
<gene>
    <name evidence="2" type="ORF">EWM59_07690</name>
</gene>
<feature type="chain" id="PRO_5020338766" evidence="1">
    <location>
        <begin position="20"/>
        <end position="295"/>
    </location>
</feature>
<name>A0A4Q5M266_9BACT</name>
<evidence type="ECO:0000313" key="3">
    <source>
        <dbReference type="Proteomes" id="UP000293162"/>
    </source>
</evidence>
<dbReference type="EMBL" id="SEWF01000008">
    <property type="protein sequence ID" value="RYU96384.1"/>
    <property type="molecule type" value="Genomic_DNA"/>
</dbReference>
<keyword evidence="3" id="KW-1185">Reference proteome</keyword>
<reference evidence="2 3" key="1">
    <citation type="submission" date="2019-02" db="EMBL/GenBank/DDBJ databases">
        <title>Bacterial novel species Emticicia sp. 17J42-9 isolated from soil.</title>
        <authorList>
            <person name="Jung H.-Y."/>
        </authorList>
    </citation>
    <scope>NUCLEOTIDE SEQUENCE [LARGE SCALE GENOMIC DNA]</scope>
    <source>
        <strain evidence="2 3">17J42-9</strain>
    </source>
</reference>
<dbReference type="OrthoDB" id="9824131at2"/>
<dbReference type="Proteomes" id="UP000293162">
    <property type="component" value="Unassembled WGS sequence"/>
</dbReference>
<keyword evidence="1" id="KW-0732">Signal</keyword>
<sequence>MKKLIILLLIVLDRQIVFAQTYNYNSLDNKTIVSIVYKESSFLNTDPKTVVDENTNTTLVTNYPPGSNRFIVTSNLDFKTKDSPLVKFKVMRIQQKTSKFSIDTNVPFGSDEISKMAIEGYLPLIKKNINVKLNQKNNLTKDQIEIIELSQMDLPILNSQSVLSGILINKPDNTNSWTDSVKVKDGFYINTYTMVDEAKHQYKLNGYYKPNPKKESSLKKSTTDVTDLQPGQGIEAEVELLEMKYEASILLSGQYTGLIQSIDLNTYSSTNIKSIGIIENEQLKTKTRISNKISE</sequence>
<organism evidence="2 3">
    <name type="scientific">Emticicia agri</name>
    <dbReference type="NCBI Taxonomy" id="2492393"/>
    <lineage>
        <taxon>Bacteria</taxon>
        <taxon>Pseudomonadati</taxon>
        <taxon>Bacteroidota</taxon>
        <taxon>Cytophagia</taxon>
        <taxon>Cytophagales</taxon>
        <taxon>Leadbetterellaceae</taxon>
        <taxon>Emticicia</taxon>
    </lineage>
</organism>